<protein>
    <submittedName>
        <fullName evidence="2">Uncharacterized protein</fullName>
    </submittedName>
</protein>
<dbReference type="OrthoDB" id="7219977at2"/>
<keyword evidence="1" id="KW-0472">Membrane</keyword>
<evidence type="ECO:0000313" key="2">
    <source>
        <dbReference type="EMBL" id="ABD89442.1"/>
    </source>
</evidence>
<feature type="transmembrane region" description="Helical" evidence="1">
    <location>
        <begin position="112"/>
        <end position="133"/>
    </location>
</feature>
<dbReference type="STRING" id="316056.RPC_3916"/>
<sequence length="222" mass="22915">MARRPIRLQHVSPTVHPLIIPPNAPKTPPRILAGATTGLRYNFHCAVVVVEGATLATFVTGATTMIITGIVLNIAGLGMLCWAMFRIAVYALPFFVGMMAGISALLTGAGPFGAIVVGIIFGAFALVAGQLAFSVARSAAFRLVVGLLFALPAAVAGYQLSLGFAHLGIVSEGWRQVFALIGAVTVGGSAWTRMGMLVAPLPIEGVHASSPQPPLESVTTSV</sequence>
<accession>Q20ZJ4</accession>
<dbReference type="KEGG" id="rpc:RPC_3916"/>
<keyword evidence="1" id="KW-0812">Transmembrane</keyword>
<organism evidence="2">
    <name type="scientific">Rhodopseudomonas palustris (strain BisB18)</name>
    <dbReference type="NCBI Taxonomy" id="316056"/>
    <lineage>
        <taxon>Bacteria</taxon>
        <taxon>Pseudomonadati</taxon>
        <taxon>Pseudomonadota</taxon>
        <taxon>Alphaproteobacteria</taxon>
        <taxon>Hyphomicrobiales</taxon>
        <taxon>Nitrobacteraceae</taxon>
        <taxon>Rhodopseudomonas</taxon>
    </lineage>
</organism>
<evidence type="ECO:0000256" key="1">
    <source>
        <dbReference type="SAM" id="Phobius"/>
    </source>
</evidence>
<dbReference type="AlphaFoldDB" id="Q20ZJ4"/>
<proteinExistence type="predicted"/>
<feature type="transmembrane region" description="Helical" evidence="1">
    <location>
        <begin position="87"/>
        <end position="106"/>
    </location>
</feature>
<feature type="transmembrane region" description="Helical" evidence="1">
    <location>
        <begin position="140"/>
        <end position="161"/>
    </location>
</feature>
<dbReference type="HOGENOM" id="CLU_108488_0_0_5"/>
<keyword evidence="1" id="KW-1133">Transmembrane helix</keyword>
<reference evidence="2" key="1">
    <citation type="submission" date="2006-03" db="EMBL/GenBank/DDBJ databases">
        <title>Complete sequence of Rhodopseudomonas palustris BisB18.</title>
        <authorList>
            <consortium name="US DOE Joint Genome Institute"/>
            <person name="Copeland A."/>
            <person name="Lucas S."/>
            <person name="Lapidus A."/>
            <person name="Barry K."/>
            <person name="Detter J.C."/>
            <person name="Glavina del Rio T."/>
            <person name="Hammon N."/>
            <person name="Israni S."/>
            <person name="Dalin E."/>
            <person name="Tice H."/>
            <person name="Pitluck S."/>
            <person name="Chain P."/>
            <person name="Malfatti S."/>
            <person name="Shin M."/>
            <person name="Vergez L."/>
            <person name="Schmutz J."/>
            <person name="Larimer F."/>
            <person name="Land M."/>
            <person name="Hauser L."/>
            <person name="Pelletier D.A."/>
            <person name="Kyrpides N."/>
            <person name="Anderson I."/>
            <person name="Oda Y."/>
            <person name="Harwood C.S."/>
            <person name="Richardson P."/>
        </authorList>
    </citation>
    <scope>NUCLEOTIDE SEQUENCE [LARGE SCALE GENOMIC DNA]</scope>
    <source>
        <strain evidence="2">BisB18</strain>
    </source>
</reference>
<gene>
    <name evidence="2" type="ordered locus">RPC_3916</name>
</gene>
<name>Q20ZJ4_RHOPB</name>
<dbReference type="EMBL" id="CP000301">
    <property type="protein sequence ID" value="ABD89442.1"/>
    <property type="molecule type" value="Genomic_DNA"/>
</dbReference>
<feature type="transmembrane region" description="Helical" evidence="1">
    <location>
        <begin position="173"/>
        <end position="191"/>
    </location>
</feature>
<dbReference type="eggNOG" id="ENOG5032UMR">
    <property type="taxonomic scope" value="Bacteria"/>
</dbReference>